<proteinExistence type="inferred from homology"/>
<dbReference type="PRINTS" id="PR00083">
    <property type="entry name" value="HOLDHDRGNASE"/>
</dbReference>
<dbReference type="GO" id="GO:0051287">
    <property type="term" value="F:NAD binding"/>
    <property type="evidence" value="ECO:0007669"/>
    <property type="project" value="InterPro"/>
</dbReference>
<evidence type="ECO:0000313" key="21">
    <source>
        <dbReference type="Proteomes" id="UP001226160"/>
    </source>
</evidence>
<dbReference type="EMBL" id="JASNVP010000011">
    <property type="protein sequence ID" value="MDK4326906.1"/>
    <property type="molecule type" value="Genomic_DNA"/>
</dbReference>
<dbReference type="Gene3D" id="1.20.5.1300">
    <property type="match status" value="1"/>
</dbReference>
<keyword evidence="7 12" id="KW-0862">Zinc</keyword>
<dbReference type="GO" id="GO:0004399">
    <property type="term" value="F:histidinol dehydrogenase activity"/>
    <property type="evidence" value="ECO:0007669"/>
    <property type="project" value="UniProtKB-UniRule"/>
</dbReference>
<dbReference type="AlphaFoldDB" id="A0AAP4FBJ0"/>
<dbReference type="PANTHER" id="PTHR21256">
    <property type="entry name" value="HISTIDINOL DEHYDROGENASE HDH"/>
    <property type="match status" value="1"/>
</dbReference>
<dbReference type="InterPro" id="IPR022695">
    <property type="entry name" value="Histidinol_DH_monofunct"/>
</dbReference>
<dbReference type="FunFam" id="3.40.50.1980:FF:000001">
    <property type="entry name" value="Histidinol dehydrogenase"/>
    <property type="match status" value="1"/>
</dbReference>
<keyword evidence="10 12" id="KW-0368">Histidine biosynthesis</keyword>
<keyword evidence="6 12" id="KW-0479">Metal-binding</keyword>
<comment type="function">
    <text evidence="1 12">Catalyzes the sequential NAD-dependent oxidations of L-histidinol to L-histidinaldehyde and then to L-histidine.</text>
</comment>
<dbReference type="RefSeq" id="WP_249605905.1">
    <property type="nucleotide sequence ID" value="NZ_CP091865.1"/>
</dbReference>
<feature type="binding site" evidence="12 16">
    <location>
        <position position="260"/>
    </location>
    <ligand>
        <name>substrate</name>
    </ligand>
</feature>
<comment type="pathway">
    <text evidence="2 12">Amino-acid biosynthesis; L-histidine biosynthesis; L-histidine from 5-phospho-alpha-D-ribose 1-diphosphate: step 9/9.</text>
</comment>
<dbReference type="NCBIfam" id="TIGR00069">
    <property type="entry name" value="hisD"/>
    <property type="match status" value="1"/>
</dbReference>
<dbReference type="PIRSF" id="PIRSF000099">
    <property type="entry name" value="Histidinol_dh"/>
    <property type="match status" value="1"/>
</dbReference>
<feature type="active site" description="Proton acceptor" evidence="12 14">
    <location>
        <position position="352"/>
    </location>
</feature>
<keyword evidence="8 12" id="KW-0560">Oxidoreductase</keyword>
<feature type="binding site" evidence="12 16">
    <location>
        <position position="285"/>
    </location>
    <ligand>
        <name>substrate</name>
    </ligand>
</feature>
<feature type="active site" description="Proton acceptor" evidence="12 14">
    <location>
        <position position="351"/>
    </location>
</feature>
<dbReference type="Pfam" id="PF00815">
    <property type="entry name" value="Histidinol_dh"/>
    <property type="match status" value="1"/>
</dbReference>
<organism evidence="20 21">
    <name type="scientific">Corynebacterium propinquum</name>
    <dbReference type="NCBI Taxonomy" id="43769"/>
    <lineage>
        <taxon>Bacteria</taxon>
        <taxon>Bacillati</taxon>
        <taxon>Actinomycetota</taxon>
        <taxon>Actinomycetes</taxon>
        <taxon>Mycobacteriales</taxon>
        <taxon>Corynebacteriaceae</taxon>
        <taxon>Corynebacterium</taxon>
    </lineage>
</organism>
<evidence type="ECO:0000256" key="13">
    <source>
        <dbReference type="PIRNR" id="PIRNR000099"/>
    </source>
</evidence>
<dbReference type="SUPFAM" id="SSF53720">
    <property type="entry name" value="ALDH-like"/>
    <property type="match status" value="1"/>
</dbReference>
<feature type="binding site" evidence="12 16">
    <location>
        <position position="352"/>
    </location>
    <ligand>
        <name>substrate</name>
    </ligand>
</feature>
<keyword evidence="12" id="KW-0028">Amino-acid biosynthesis</keyword>
<dbReference type="InterPro" id="IPR016161">
    <property type="entry name" value="Ald_DH/histidinol_DH"/>
</dbReference>
<feature type="binding site" evidence="12 17">
    <location>
        <position position="444"/>
    </location>
    <ligand>
        <name>Zn(2+)</name>
        <dbReference type="ChEBI" id="CHEBI:29105"/>
    </ligand>
</feature>
<evidence type="ECO:0000256" key="10">
    <source>
        <dbReference type="ARBA" id="ARBA00023102"/>
    </source>
</evidence>
<dbReference type="GO" id="GO:0008270">
    <property type="term" value="F:zinc ion binding"/>
    <property type="evidence" value="ECO:0007669"/>
    <property type="project" value="UniProtKB-UniRule"/>
</dbReference>
<feature type="binding site" evidence="12 16">
    <location>
        <position position="439"/>
    </location>
    <ligand>
        <name>substrate</name>
    </ligand>
</feature>
<protein>
    <recommendedName>
        <fullName evidence="5 12">Histidinol dehydrogenase</fullName>
        <shortName evidence="12">HDH</shortName>
        <ecNumber evidence="4 12">1.1.1.23</ecNumber>
    </recommendedName>
</protein>
<evidence type="ECO:0000256" key="5">
    <source>
        <dbReference type="ARBA" id="ARBA00016531"/>
    </source>
</evidence>
<comment type="cofactor">
    <cofactor evidence="12 17">
        <name>Zn(2+)</name>
        <dbReference type="ChEBI" id="CHEBI:29105"/>
    </cofactor>
    <text evidence="12 17">Binds 1 zinc ion per subunit.</text>
</comment>
<feature type="binding site" evidence="12 16">
    <location>
        <position position="444"/>
    </location>
    <ligand>
        <name>substrate</name>
    </ligand>
</feature>
<feature type="binding site" evidence="12 17">
    <location>
        <position position="285"/>
    </location>
    <ligand>
        <name>Zn(2+)</name>
        <dbReference type="ChEBI" id="CHEBI:29105"/>
    </ligand>
</feature>
<evidence type="ECO:0000256" key="7">
    <source>
        <dbReference type="ARBA" id="ARBA00022833"/>
    </source>
</evidence>
<evidence type="ECO:0000256" key="6">
    <source>
        <dbReference type="ARBA" id="ARBA00022723"/>
    </source>
</evidence>
<accession>A0AAP4FBJ0</accession>
<evidence type="ECO:0000256" key="11">
    <source>
        <dbReference type="ARBA" id="ARBA00049489"/>
    </source>
</evidence>
<comment type="similarity">
    <text evidence="3 12 13 18">Belongs to the histidinol dehydrogenase family.</text>
</comment>
<feature type="binding site" evidence="12 17">
    <location>
        <position position="385"/>
    </location>
    <ligand>
        <name>Zn(2+)</name>
        <dbReference type="ChEBI" id="CHEBI:29105"/>
    </ligand>
</feature>
<evidence type="ECO:0000256" key="2">
    <source>
        <dbReference type="ARBA" id="ARBA00004940"/>
    </source>
</evidence>
<evidence type="ECO:0000256" key="12">
    <source>
        <dbReference type="HAMAP-Rule" id="MF_01024"/>
    </source>
</evidence>
<sequence>MLSTIDLRGQVPTTSQLRRSLPRGGTDITSVLPTVAPIIDAVKSGGANAALEFGERFDRVRPRSVRVPAEIMDRAVGGLDPDVRAAIDEAIARTRRVHREQKPSSHTTTLADGARVTEVFRPVERVGLYVPGGQAVYPSSVIMNAVPAQEAGAQSLVVASPPQEACGGWPHPTILAVCQLLGVDEVWAVGGAQAVALLAYGSDVADDADTAGAAGAVSGDAAGSACEPVDMITGPGNIYVAAAKRLVQGVVGIDSEAGPTEIAIIADHTANPTWVAYDLISQAEHDEMAASVLITTDEEFAKRVNDEITQRYGVTANHTRVEQALRGQQSGIVLVDDIEQAIRVADAYAAEHLEIHTENAREVAERVRHAGAIFVGEYSPVPLGDYVAGSNHVLPTGGTARFSSGLSTHTFLRPVNLIDYDQEGLRAVAEHVIAFSQAEQLPAHGEAIRARFAENPENTDTSSAEASEG</sequence>
<feature type="binding site" evidence="12 15">
    <location>
        <position position="237"/>
    </location>
    <ligand>
        <name>NAD(+)</name>
        <dbReference type="ChEBI" id="CHEBI:57540"/>
    </ligand>
</feature>
<evidence type="ECO:0000256" key="9">
    <source>
        <dbReference type="ARBA" id="ARBA00023027"/>
    </source>
</evidence>
<feature type="binding site" evidence="12 15">
    <location>
        <position position="129"/>
    </location>
    <ligand>
        <name>NAD(+)</name>
        <dbReference type="ChEBI" id="CHEBI:57540"/>
    </ligand>
</feature>
<dbReference type="Gene3D" id="3.40.50.1980">
    <property type="entry name" value="Nitrogenase molybdenum iron protein domain"/>
    <property type="match status" value="2"/>
</dbReference>
<evidence type="ECO:0000256" key="8">
    <source>
        <dbReference type="ARBA" id="ARBA00023002"/>
    </source>
</evidence>
<reference evidence="20" key="1">
    <citation type="submission" date="2023-05" db="EMBL/GenBank/DDBJ databases">
        <title>Metabolic capabilities are highly conserved among human nasal-associated Corynebacterium species in pangenomic analyses.</title>
        <authorList>
            <person name="Tran T.H."/>
            <person name="Roberts A.Q."/>
            <person name="Escapa I.F."/>
            <person name="Gao W."/>
            <person name="Conlan S."/>
            <person name="Kong H."/>
            <person name="Segre J.A."/>
            <person name="Kelly M.S."/>
            <person name="Lemon K.P."/>
        </authorList>
    </citation>
    <scope>NUCLEOTIDE SEQUENCE</scope>
    <source>
        <strain evidence="20">KPL2654</strain>
    </source>
</reference>
<evidence type="ECO:0000256" key="4">
    <source>
        <dbReference type="ARBA" id="ARBA00012965"/>
    </source>
</evidence>
<feature type="binding site" evidence="12 16">
    <location>
        <position position="385"/>
    </location>
    <ligand>
        <name>substrate</name>
    </ligand>
</feature>
<dbReference type="InterPro" id="IPR001692">
    <property type="entry name" value="Histidinol_DH_CS"/>
</dbReference>
<name>A0AAP4FBJ0_9CORY</name>
<evidence type="ECO:0000256" key="15">
    <source>
        <dbReference type="PIRSR" id="PIRSR000099-2"/>
    </source>
</evidence>
<dbReference type="InterPro" id="IPR012131">
    <property type="entry name" value="Hstdl_DH"/>
</dbReference>
<evidence type="ECO:0000256" key="3">
    <source>
        <dbReference type="ARBA" id="ARBA00010178"/>
    </source>
</evidence>
<evidence type="ECO:0000256" key="18">
    <source>
        <dbReference type="RuleBase" id="RU004175"/>
    </source>
</evidence>
<comment type="catalytic activity">
    <reaction evidence="11 12">
        <text>L-histidinol + 2 NAD(+) + H2O = L-histidine + 2 NADH + 3 H(+)</text>
        <dbReference type="Rhea" id="RHEA:20641"/>
        <dbReference type="ChEBI" id="CHEBI:15377"/>
        <dbReference type="ChEBI" id="CHEBI:15378"/>
        <dbReference type="ChEBI" id="CHEBI:57540"/>
        <dbReference type="ChEBI" id="CHEBI:57595"/>
        <dbReference type="ChEBI" id="CHEBI:57699"/>
        <dbReference type="ChEBI" id="CHEBI:57945"/>
        <dbReference type="EC" id="1.1.1.23"/>
    </reaction>
</comment>
<feature type="binding site" evidence="12 17">
    <location>
        <position position="282"/>
    </location>
    <ligand>
        <name>Zn(2+)</name>
        <dbReference type="ChEBI" id="CHEBI:29105"/>
    </ligand>
</feature>
<dbReference type="HAMAP" id="MF_01024">
    <property type="entry name" value="HisD"/>
    <property type="match status" value="1"/>
</dbReference>
<evidence type="ECO:0000256" key="19">
    <source>
        <dbReference type="SAM" id="MobiDB-lite"/>
    </source>
</evidence>
<feature type="binding site" evidence="12 15">
    <location>
        <position position="193"/>
    </location>
    <ligand>
        <name>NAD(+)</name>
        <dbReference type="ChEBI" id="CHEBI:57540"/>
    </ligand>
</feature>
<dbReference type="GO" id="GO:0005829">
    <property type="term" value="C:cytosol"/>
    <property type="evidence" value="ECO:0007669"/>
    <property type="project" value="TreeGrafter"/>
</dbReference>
<evidence type="ECO:0000256" key="16">
    <source>
        <dbReference type="PIRSR" id="PIRSR000099-3"/>
    </source>
</evidence>
<evidence type="ECO:0000256" key="1">
    <source>
        <dbReference type="ARBA" id="ARBA00003850"/>
    </source>
</evidence>
<dbReference type="PANTHER" id="PTHR21256:SF2">
    <property type="entry name" value="HISTIDINE BIOSYNTHESIS TRIFUNCTIONAL PROTEIN"/>
    <property type="match status" value="1"/>
</dbReference>
<dbReference type="GO" id="GO:0000105">
    <property type="term" value="P:L-histidine biosynthetic process"/>
    <property type="evidence" value="ECO:0007669"/>
    <property type="project" value="UniProtKB-UniRule"/>
</dbReference>
<evidence type="ECO:0000256" key="14">
    <source>
        <dbReference type="PIRSR" id="PIRSR000099-1"/>
    </source>
</evidence>
<comment type="caution">
    <text evidence="20">The sequence shown here is derived from an EMBL/GenBank/DDBJ whole genome shotgun (WGS) entry which is preliminary data.</text>
</comment>
<keyword evidence="9 12" id="KW-0520">NAD</keyword>
<dbReference type="Proteomes" id="UP001226160">
    <property type="component" value="Unassembled WGS sequence"/>
</dbReference>
<gene>
    <name evidence="12 20" type="primary">hisD</name>
    <name evidence="20" type="ORF">QPX54_10390</name>
</gene>
<dbReference type="PROSITE" id="PS00611">
    <property type="entry name" value="HISOL_DEHYDROGENASE"/>
    <property type="match status" value="1"/>
</dbReference>
<feature type="binding site" evidence="12 16">
    <location>
        <position position="282"/>
    </location>
    <ligand>
        <name>substrate</name>
    </ligand>
</feature>
<dbReference type="EC" id="1.1.1.23" evidence="4 12"/>
<evidence type="ECO:0000256" key="17">
    <source>
        <dbReference type="PIRSR" id="PIRSR000099-4"/>
    </source>
</evidence>
<evidence type="ECO:0000313" key="20">
    <source>
        <dbReference type="EMBL" id="MDK4326906.1"/>
    </source>
</evidence>
<dbReference type="CDD" id="cd06572">
    <property type="entry name" value="Histidinol_dh"/>
    <property type="match status" value="1"/>
</dbReference>
<feature type="region of interest" description="Disordered" evidence="19">
    <location>
        <begin position="1"/>
        <end position="25"/>
    </location>
</feature>